<dbReference type="EMBL" id="JBHUFB010000019">
    <property type="protein sequence ID" value="MFD1814408.1"/>
    <property type="molecule type" value="Genomic_DNA"/>
</dbReference>
<gene>
    <name evidence="3" type="ORF">ACFSJG_19510</name>
</gene>
<proteinExistence type="predicted"/>
<dbReference type="PROSITE" id="PS50889">
    <property type="entry name" value="S4"/>
    <property type="match status" value="1"/>
</dbReference>
<reference evidence="4" key="1">
    <citation type="journal article" date="2019" name="Int. J. Syst. Evol. Microbiol.">
        <title>The Global Catalogue of Microorganisms (GCM) 10K type strain sequencing project: providing services to taxonomists for standard genome sequencing and annotation.</title>
        <authorList>
            <consortium name="The Broad Institute Genomics Platform"/>
            <consortium name="The Broad Institute Genome Sequencing Center for Infectious Disease"/>
            <person name="Wu L."/>
            <person name="Ma J."/>
        </authorList>
    </citation>
    <scope>NUCLEOTIDE SEQUENCE [LARGE SCALE GENOMIC DNA]</scope>
    <source>
        <strain evidence="4">DT72</strain>
    </source>
</reference>
<evidence type="ECO:0000256" key="1">
    <source>
        <dbReference type="PROSITE-ProRule" id="PRU00182"/>
    </source>
</evidence>
<evidence type="ECO:0000259" key="2">
    <source>
        <dbReference type="SMART" id="SM00363"/>
    </source>
</evidence>
<evidence type="ECO:0000313" key="4">
    <source>
        <dbReference type="Proteomes" id="UP001597286"/>
    </source>
</evidence>
<comment type="caution">
    <text evidence="3">The sequence shown here is derived from an EMBL/GenBank/DDBJ whole genome shotgun (WGS) entry which is preliminary data.</text>
</comment>
<dbReference type="Gene3D" id="3.10.290.10">
    <property type="entry name" value="RNA-binding S4 domain"/>
    <property type="match status" value="1"/>
</dbReference>
<organism evidence="3 4">
    <name type="scientific">Rhodococcus gannanensis</name>
    <dbReference type="NCBI Taxonomy" id="1960308"/>
    <lineage>
        <taxon>Bacteria</taxon>
        <taxon>Bacillati</taxon>
        <taxon>Actinomycetota</taxon>
        <taxon>Actinomycetes</taxon>
        <taxon>Mycobacteriales</taxon>
        <taxon>Nocardiaceae</taxon>
        <taxon>Rhodococcus</taxon>
    </lineage>
</organism>
<accession>A0ABW4P8P5</accession>
<dbReference type="CDD" id="cd00165">
    <property type="entry name" value="S4"/>
    <property type="match status" value="1"/>
</dbReference>
<dbReference type="Proteomes" id="UP001597286">
    <property type="component" value="Unassembled WGS sequence"/>
</dbReference>
<dbReference type="InterPro" id="IPR002942">
    <property type="entry name" value="S4_RNA-bd"/>
</dbReference>
<dbReference type="SMART" id="SM00363">
    <property type="entry name" value="S4"/>
    <property type="match status" value="1"/>
</dbReference>
<keyword evidence="4" id="KW-1185">Reference proteome</keyword>
<feature type="domain" description="RNA-binding S4" evidence="2">
    <location>
        <begin position="8"/>
        <end position="71"/>
    </location>
</feature>
<sequence>MSNALAGTPVCDALVEQNPHVGRAQAVALVMEGLVLVNGRPARHPAQLVRPTDKVTVAGFLVPSRTRLVVE</sequence>
<name>A0ABW4P8P5_9NOCA</name>
<evidence type="ECO:0000313" key="3">
    <source>
        <dbReference type="EMBL" id="MFD1814408.1"/>
    </source>
</evidence>
<dbReference type="SUPFAM" id="SSF55174">
    <property type="entry name" value="Alpha-L RNA-binding motif"/>
    <property type="match status" value="1"/>
</dbReference>
<dbReference type="Pfam" id="PF01479">
    <property type="entry name" value="S4"/>
    <property type="match status" value="1"/>
</dbReference>
<keyword evidence="1" id="KW-0694">RNA-binding</keyword>
<protein>
    <submittedName>
        <fullName evidence="3">S4 domain-containing protein</fullName>
    </submittedName>
</protein>
<dbReference type="InterPro" id="IPR036986">
    <property type="entry name" value="S4_RNA-bd_sf"/>
</dbReference>
<dbReference type="RefSeq" id="WP_378486903.1">
    <property type="nucleotide sequence ID" value="NZ_JBHUFB010000019.1"/>
</dbReference>